<reference evidence="2 3" key="1">
    <citation type="submission" date="2024-02" db="EMBL/GenBank/DDBJ databases">
        <title>Microbulbifer aestuariivivens NBRC 112533.</title>
        <authorList>
            <person name="Ichikawa N."/>
            <person name="Katano-Makiyama Y."/>
            <person name="Hidaka K."/>
        </authorList>
    </citation>
    <scope>NUCLEOTIDE SEQUENCE [LARGE SCALE GENOMIC DNA]</scope>
    <source>
        <strain evidence="2 3">NBRC 112533</strain>
    </source>
</reference>
<proteinExistence type="predicted"/>
<protein>
    <submittedName>
        <fullName evidence="2">Uncharacterized protein</fullName>
    </submittedName>
</protein>
<sequence>MGLPDDVTSSPNPDTSRPGGRGHALGDAALMSCSVLWPWLRSLLAPFNYFYALRKPRLRALTGQTDTGRDQRLWHRNRLARSAGPATGTARGCYRSESCKVSCIVSRINARIIRGENTKSGQVRRPRKDEMGVIGEWTGSTVTRSRGARWTEAGAGQYRHRRPPLKARRRPWPESPG</sequence>
<gene>
    <name evidence="2" type="ORF">Maes01_01491</name>
</gene>
<organism evidence="2 3">
    <name type="scientific">Microbulbifer aestuariivivens</name>
    <dbReference type="NCBI Taxonomy" id="1908308"/>
    <lineage>
        <taxon>Bacteria</taxon>
        <taxon>Pseudomonadati</taxon>
        <taxon>Pseudomonadota</taxon>
        <taxon>Gammaproteobacteria</taxon>
        <taxon>Cellvibrionales</taxon>
        <taxon>Microbulbiferaceae</taxon>
        <taxon>Microbulbifer</taxon>
    </lineage>
</organism>
<feature type="region of interest" description="Disordered" evidence="1">
    <location>
        <begin position="145"/>
        <end position="177"/>
    </location>
</feature>
<comment type="caution">
    <text evidence="2">The sequence shown here is derived from an EMBL/GenBank/DDBJ whole genome shotgun (WGS) entry which is preliminary data.</text>
</comment>
<feature type="compositionally biased region" description="Basic residues" evidence="1">
    <location>
        <begin position="158"/>
        <end position="170"/>
    </location>
</feature>
<dbReference type="EMBL" id="BAABRT010000009">
    <property type="protein sequence ID" value="GAA5524932.1"/>
    <property type="molecule type" value="Genomic_DNA"/>
</dbReference>
<evidence type="ECO:0000256" key="1">
    <source>
        <dbReference type="SAM" id="MobiDB-lite"/>
    </source>
</evidence>
<keyword evidence="3" id="KW-1185">Reference proteome</keyword>
<evidence type="ECO:0000313" key="2">
    <source>
        <dbReference type="EMBL" id="GAA5524932.1"/>
    </source>
</evidence>
<accession>A0ABP9WNZ4</accession>
<dbReference type="Proteomes" id="UP001408594">
    <property type="component" value="Unassembled WGS sequence"/>
</dbReference>
<name>A0ABP9WNZ4_9GAMM</name>
<evidence type="ECO:0000313" key="3">
    <source>
        <dbReference type="Proteomes" id="UP001408594"/>
    </source>
</evidence>
<feature type="region of interest" description="Disordered" evidence="1">
    <location>
        <begin position="1"/>
        <end position="21"/>
    </location>
</feature>